<reference evidence="15" key="1">
    <citation type="journal article" date="2010" name="Science">
        <title>Plasticity of animal genome architecture unmasked by rapid evolution of a pelagic tunicate.</title>
        <authorList>
            <person name="Denoeud F."/>
            <person name="Henriet S."/>
            <person name="Mungpakdee S."/>
            <person name="Aury J.M."/>
            <person name="Da Silva C."/>
            <person name="Brinkmann H."/>
            <person name="Mikhaleva J."/>
            <person name="Olsen L.C."/>
            <person name="Jubin C."/>
            <person name="Canestro C."/>
            <person name="Bouquet J.M."/>
            <person name="Danks G."/>
            <person name="Poulain J."/>
            <person name="Campsteijn C."/>
            <person name="Adamski M."/>
            <person name="Cross I."/>
            <person name="Yadetie F."/>
            <person name="Muffato M."/>
            <person name="Louis A."/>
            <person name="Butcher S."/>
            <person name="Tsagkogeorga G."/>
            <person name="Konrad A."/>
            <person name="Singh S."/>
            <person name="Jensen M.F."/>
            <person name="Cong E.H."/>
            <person name="Eikeseth-Otteraa H."/>
            <person name="Noel B."/>
            <person name="Anthouard V."/>
            <person name="Porcel B.M."/>
            <person name="Kachouri-Lafond R."/>
            <person name="Nishino A."/>
            <person name="Ugolini M."/>
            <person name="Chourrout P."/>
            <person name="Nishida H."/>
            <person name="Aasland R."/>
            <person name="Huzurbazar S."/>
            <person name="Westhof E."/>
            <person name="Delsuc F."/>
            <person name="Lehrach H."/>
            <person name="Reinhardt R."/>
            <person name="Weissenbach J."/>
            <person name="Roy S.W."/>
            <person name="Artiguenave F."/>
            <person name="Postlethwait J.H."/>
            <person name="Manak J.R."/>
            <person name="Thompson E.M."/>
            <person name="Jaillon O."/>
            <person name="Du Pasquier L."/>
            <person name="Boudinot P."/>
            <person name="Liberles D.A."/>
            <person name="Volff J.N."/>
            <person name="Philippe H."/>
            <person name="Lenhard B."/>
            <person name="Roest Crollius H."/>
            <person name="Wincker P."/>
            <person name="Chourrout D."/>
        </authorList>
    </citation>
    <scope>NUCLEOTIDE SEQUENCE [LARGE SCALE GENOMIC DNA]</scope>
</reference>
<proteinExistence type="inferred from homology"/>
<evidence type="ECO:0000256" key="3">
    <source>
        <dbReference type="ARBA" id="ARBA00004123"/>
    </source>
</evidence>
<dbReference type="SUPFAM" id="SSF56726">
    <property type="entry name" value="DNA topoisomerase IV, alpha subunit"/>
    <property type="match status" value="1"/>
</dbReference>
<dbReference type="PANTHER" id="PTHR10848">
    <property type="entry name" value="MEIOTIC RECOMBINATION PROTEIN SPO11"/>
    <property type="match status" value="1"/>
</dbReference>
<keyword evidence="11" id="KW-0539">Nucleus</keyword>
<dbReference type="InterPro" id="IPR036388">
    <property type="entry name" value="WH-like_DNA-bd_sf"/>
</dbReference>
<dbReference type="PROSITE" id="PS52041">
    <property type="entry name" value="TOPO_IIB"/>
    <property type="match status" value="1"/>
</dbReference>
<dbReference type="EC" id="5.6.2.2" evidence="5"/>
<dbReference type="InterPro" id="IPR013048">
    <property type="entry name" value="Meiotic_Spo11"/>
</dbReference>
<evidence type="ECO:0000256" key="9">
    <source>
        <dbReference type="ARBA" id="ARBA00023125"/>
    </source>
</evidence>
<dbReference type="GO" id="GO:0005694">
    <property type="term" value="C:chromosome"/>
    <property type="evidence" value="ECO:0007669"/>
    <property type="project" value="InterPro"/>
</dbReference>
<keyword evidence="16" id="KW-1185">Reference proteome</keyword>
<evidence type="ECO:0000256" key="2">
    <source>
        <dbReference type="ARBA" id="ARBA00001946"/>
    </source>
</evidence>
<evidence type="ECO:0000259" key="14">
    <source>
        <dbReference type="Pfam" id="PF21180"/>
    </source>
</evidence>
<evidence type="ECO:0000256" key="5">
    <source>
        <dbReference type="ARBA" id="ARBA00012895"/>
    </source>
</evidence>
<evidence type="ECO:0000313" key="16">
    <source>
        <dbReference type="Proteomes" id="UP000001307"/>
    </source>
</evidence>
<dbReference type="OrthoDB" id="5377392at2759"/>
<comment type="catalytic activity">
    <reaction evidence="1 12">
        <text>ATP-dependent breakage, passage and rejoining of double-stranded DNA.</text>
        <dbReference type="EC" id="5.6.2.2"/>
    </reaction>
</comment>
<dbReference type="Proteomes" id="UP000001307">
    <property type="component" value="Unassembled WGS sequence"/>
</dbReference>
<evidence type="ECO:0000256" key="4">
    <source>
        <dbReference type="ARBA" id="ARBA00006559"/>
    </source>
</evidence>
<keyword evidence="9 12" id="KW-0238">DNA-binding</keyword>
<dbReference type="Pfam" id="PF21180">
    <property type="entry name" value="TOP6A-Spo11_Toprim"/>
    <property type="match status" value="1"/>
</dbReference>
<dbReference type="InterPro" id="IPR036078">
    <property type="entry name" value="Spo11/TopoVI_A_sf"/>
</dbReference>
<evidence type="ECO:0000256" key="6">
    <source>
        <dbReference type="ARBA" id="ARBA00022723"/>
    </source>
</evidence>
<evidence type="ECO:0000259" key="13">
    <source>
        <dbReference type="Pfam" id="PF04406"/>
    </source>
</evidence>
<dbReference type="GO" id="GO:0003918">
    <property type="term" value="F:DNA topoisomerase type II (double strand cut, ATP-hydrolyzing) activity"/>
    <property type="evidence" value="ECO:0007669"/>
    <property type="project" value="UniProtKB-UniRule"/>
</dbReference>
<comment type="subcellular location">
    <subcellularLocation>
        <location evidence="3">Nucleus</location>
    </subcellularLocation>
</comment>
<dbReference type="PRINTS" id="PR01551">
    <property type="entry name" value="SPO11HOMOLOG"/>
</dbReference>
<dbReference type="InParanoid" id="E4XIE0"/>
<dbReference type="PANTHER" id="PTHR10848:SF0">
    <property type="entry name" value="MEIOTIC RECOMBINATION PROTEIN SPO11"/>
    <property type="match status" value="1"/>
</dbReference>
<dbReference type="InterPro" id="IPR002815">
    <property type="entry name" value="Spo11/TopoVI_A"/>
</dbReference>
<evidence type="ECO:0000313" key="15">
    <source>
        <dbReference type="EMBL" id="CBY10341.1"/>
    </source>
</evidence>
<dbReference type="CDD" id="cd00223">
    <property type="entry name" value="TOPRIM_TopoIIB_SPO"/>
    <property type="match status" value="1"/>
</dbReference>
<feature type="domain" description="Topoisomerase 6 subunit A/Spo11 TOPRIM" evidence="14">
    <location>
        <begin position="111"/>
        <end position="234"/>
    </location>
</feature>
<keyword evidence="10 12" id="KW-0413">Isomerase</keyword>
<dbReference type="GO" id="GO:0005524">
    <property type="term" value="F:ATP binding"/>
    <property type="evidence" value="ECO:0007669"/>
    <property type="project" value="InterPro"/>
</dbReference>
<keyword evidence="6" id="KW-0479">Metal-binding</keyword>
<dbReference type="GO" id="GO:0003677">
    <property type="term" value="F:DNA binding"/>
    <property type="evidence" value="ECO:0007669"/>
    <property type="project" value="UniProtKB-UniRule"/>
</dbReference>
<feature type="domain" description="Spo11/DNA topoisomerase VI subunit A N-terminal" evidence="13">
    <location>
        <begin position="7"/>
        <end position="66"/>
    </location>
</feature>
<keyword evidence="7" id="KW-0460">Magnesium</keyword>
<comment type="similarity">
    <text evidence="4 12">Belongs to the TOP6A family.</text>
</comment>
<dbReference type="GO" id="GO:0005634">
    <property type="term" value="C:nucleus"/>
    <property type="evidence" value="ECO:0007669"/>
    <property type="project" value="UniProtKB-SubCell"/>
</dbReference>
<organism evidence="15">
    <name type="scientific">Oikopleura dioica</name>
    <name type="common">Tunicate</name>
    <dbReference type="NCBI Taxonomy" id="34765"/>
    <lineage>
        <taxon>Eukaryota</taxon>
        <taxon>Metazoa</taxon>
        <taxon>Chordata</taxon>
        <taxon>Tunicata</taxon>
        <taxon>Appendicularia</taxon>
        <taxon>Copelata</taxon>
        <taxon>Oikopleuridae</taxon>
        <taxon>Oikopleura</taxon>
    </lineage>
</organism>
<evidence type="ECO:0000256" key="7">
    <source>
        <dbReference type="ARBA" id="ARBA00022842"/>
    </source>
</evidence>
<comment type="cofactor">
    <cofactor evidence="2">
        <name>Mg(2+)</name>
        <dbReference type="ChEBI" id="CHEBI:18420"/>
    </cofactor>
</comment>
<dbReference type="AlphaFoldDB" id="E4XIE0"/>
<evidence type="ECO:0000256" key="1">
    <source>
        <dbReference type="ARBA" id="ARBA00000185"/>
    </source>
</evidence>
<dbReference type="Pfam" id="PF04406">
    <property type="entry name" value="TP6A_N"/>
    <property type="match status" value="1"/>
</dbReference>
<dbReference type="GO" id="GO:0042138">
    <property type="term" value="P:meiotic DNA double-strand break formation"/>
    <property type="evidence" value="ECO:0007669"/>
    <property type="project" value="InterPro"/>
</dbReference>
<evidence type="ECO:0000256" key="8">
    <source>
        <dbReference type="ARBA" id="ARBA00023029"/>
    </source>
</evidence>
<dbReference type="Gene3D" id="3.40.1360.10">
    <property type="match status" value="1"/>
</dbReference>
<accession>E4XIE0</accession>
<gene>
    <name evidence="15" type="ORF">GSOID_T00012361001</name>
</gene>
<name>E4XIE0_OIKDI</name>
<dbReference type="PRINTS" id="PR01550">
    <property type="entry name" value="TOP6AFAMILY"/>
</dbReference>
<evidence type="ECO:0000256" key="12">
    <source>
        <dbReference type="PROSITE-ProRule" id="PRU01385"/>
    </source>
</evidence>
<feature type="active site" description="O-(5'-phospho-DNA)-tyrosine intermediate" evidence="12">
    <location>
        <position position="35"/>
    </location>
</feature>
<evidence type="ECO:0000256" key="10">
    <source>
        <dbReference type="ARBA" id="ARBA00023235"/>
    </source>
</evidence>
<dbReference type="EMBL" id="FN653055">
    <property type="protein sequence ID" value="CBY10341.1"/>
    <property type="molecule type" value="Genomic_DNA"/>
</dbReference>
<keyword evidence="8 12" id="KW-0799">Topoisomerase</keyword>
<protein>
    <recommendedName>
        <fullName evidence="5">DNA topoisomerase (ATP-hydrolyzing)</fullName>
        <ecNumber evidence="5">5.6.2.2</ecNumber>
    </recommendedName>
</protein>
<dbReference type="InterPro" id="IPR034136">
    <property type="entry name" value="TOPRIM_Topo6A/Spo11"/>
</dbReference>
<dbReference type="InterPro" id="IPR013049">
    <property type="entry name" value="Spo11/TopoVI_A_N"/>
</dbReference>
<dbReference type="Gene3D" id="1.10.10.10">
    <property type="entry name" value="Winged helix-like DNA-binding domain superfamily/Winged helix DNA-binding domain"/>
    <property type="match status" value="1"/>
</dbReference>
<sequence length="307" mass="34475">MSVISDRFLALYTVGITVHRLIRENASSTKRGLYYMHAGLFQDQKIVDKAADELAYILSVFRPDLRLHQAAKGEAQGHLHLPGCNFACEQGGQIPADLSEINFSGVQLPQFVLVLEKFAIYQRLVEEGFCASRNCLLVTGRGMPDRATRALLARLDQSGVPCYILVDGDPCGLDIFLTYRLGSWQLVHEQDIVVRGLILAGIRPNQIKTRFKFPKDAQLALTKTDRSRISNMRNKILATIGIQKIEQYDNVSMKKHWDIVMFFNELSVMEDLGYKKLSSKPLNLLRTVSSEELISQNSSSPNMLKAG</sequence>
<dbReference type="GO" id="GO:0046872">
    <property type="term" value="F:metal ion binding"/>
    <property type="evidence" value="ECO:0007669"/>
    <property type="project" value="UniProtKB-KW"/>
</dbReference>
<evidence type="ECO:0000256" key="11">
    <source>
        <dbReference type="ARBA" id="ARBA00023242"/>
    </source>
</evidence>